<protein>
    <submittedName>
        <fullName evidence="1">Uncharacterized protein</fullName>
    </submittedName>
</protein>
<evidence type="ECO:0000313" key="2">
    <source>
        <dbReference type="Proteomes" id="UP001211173"/>
    </source>
</evidence>
<proteinExistence type="predicted"/>
<dbReference type="EMBL" id="JAQLWV010000004">
    <property type="protein sequence ID" value="MDB7932164.1"/>
    <property type="molecule type" value="Genomic_DNA"/>
</dbReference>
<dbReference type="RefSeq" id="WP_195324941.1">
    <property type="nucleotide sequence ID" value="NZ_JADMVZ010000006.1"/>
</dbReference>
<sequence length="208" mass="22949">MLYQKKGDTVLAGSKMFTVGGEVFANHTCDYGGLFGTVTEIRTGPDQCTERDEPDICCDLQPPESETMVMEIKDRFSALFGYPKQLEDLGLDCVILAPSMLEPMPEDLPAEDGRLLSLTCFYDSDSGCAAQTLALSSDMGLLLRKMREDLDTYEIPVILSHVERRIDGYQFSYEAKDAEVEGLYLSYTISGVPVFLSQPAGHNCAAQE</sequence>
<organism evidence="1 2">
    <name type="scientific">Flavonifractor plautii</name>
    <name type="common">Fusobacterium plautii</name>
    <dbReference type="NCBI Taxonomy" id="292800"/>
    <lineage>
        <taxon>Bacteria</taxon>
        <taxon>Bacillati</taxon>
        <taxon>Bacillota</taxon>
        <taxon>Clostridia</taxon>
        <taxon>Eubacteriales</taxon>
        <taxon>Oscillospiraceae</taxon>
        <taxon>Flavonifractor</taxon>
    </lineage>
</organism>
<dbReference type="AlphaFoldDB" id="A0AAW6C8I5"/>
<gene>
    <name evidence="1" type="ORF">PNE06_03645</name>
</gene>
<dbReference type="Proteomes" id="UP001211173">
    <property type="component" value="Unassembled WGS sequence"/>
</dbReference>
<accession>A0AAW6C8I5</accession>
<reference evidence="1" key="1">
    <citation type="submission" date="2023-01" db="EMBL/GenBank/DDBJ databases">
        <title>Human gut microbiome strain richness.</title>
        <authorList>
            <person name="Chen-Liaw A."/>
        </authorList>
    </citation>
    <scope>NUCLEOTIDE SEQUENCE</scope>
    <source>
        <strain evidence="1">1001287st1_F4_1001285I_161205</strain>
    </source>
</reference>
<comment type="caution">
    <text evidence="1">The sequence shown here is derived from an EMBL/GenBank/DDBJ whole genome shotgun (WGS) entry which is preliminary data.</text>
</comment>
<name>A0AAW6C8I5_FLAPL</name>
<evidence type="ECO:0000313" key="1">
    <source>
        <dbReference type="EMBL" id="MDB7932164.1"/>
    </source>
</evidence>